<reference evidence="2" key="1">
    <citation type="journal article" date="2020" name="Nat. Commun.">
        <title>Genome sequence of the cluster root forming white lupin.</title>
        <authorList>
            <person name="Hufnagel B."/>
            <person name="Marques A."/>
            <person name="Soriano A."/>
            <person name="Marques L."/>
            <person name="Divol F."/>
            <person name="Doumas P."/>
            <person name="Sallet E."/>
            <person name="Mancinotti D."/>
            <person name="Carrere S."/>
            <person name="Marande W."/>
            <person name="Arribat S."/>
            <person name="Keller J."/>
            <person name="Huneau C."/>
            <person name="Blein T."/>
            <person name="Aime D."/>
            <person name="Laguerre M."/>
            <person name="Taylor J."/>
            <person name="Schubert V."/>
            <person name="Nelson M."/>
            <person name="Geu-Flores F."/>
            <person name="Crespi M."/>
            <person name="Gallardo-Guerrero K."/>
            <person name="Delaux P.-M."/>
            <person name="Salse J."/>
            <person name="Berges H."/>
            <person name="Guyot R."/>
            <person name="Gouzy J."/>
            <person name="Peret B."/>
        </authorList>
    </citation>
    <scope>NUCLEOTIDE SEQUENCE [LARGE SCALE GENOMIC DNA]</scope>
    <source>
        <strain evidence="2">cv. Amiga</strain>
    </source>
</reference>
<dbReference type="GO" id="GO:0046872">
    <property type="term" value="F:metal ion binding"/>
    <property type="evidence" value="ECO:0007669"/>
    <property type="project" value="InterPro"/>
</dbReference>
<proteinExistence type="predicted"/>
<dbReference type="GO" id="GO:0015979">
    <property type="term" value="P:photosynthesis"/>
    <property type="evidence" value="ECO:0007669"/>
    <property type="project" value="InterPro"/>
</dbReference>
<dbReference type="PANTHER" id="PTHR31053:SF2">
    <property type="entry name" value="MAGNESIUM-PROTOPORPHYRIN IX MONOMETHYL ESTER [OXIDATIVE] CYCLASE, CHLOROPLASTIC"/>
    <property type="match status" value="1"/>
</dbReference>
<gene>
    <name evidence="1" type="ORF">Lalb_Chr22g0358091</name>
</gene>
<dbReference type="GO" id="GO:0015995">
    <property type="term" value="P:chlorophyll biosynthetic process"/>
    <property type="evidence" value="ECO:0007669"/>
    <property type="project" value="InterPro"/>
</dbReference>
<sequence length="48" mass="5797">MKAQPQFINDWKAKLWARFFCLSVYVTMYLNDCQRTDFYEGIGLNTRI</sequence>
<comment type="caution">
    <text evidence="1">The sequence shown here is derived from an EMBL/GenBank/DDBJ whole genome shotgun (WGS) entry which is preliminary data.</text>
</comment>
<organism evidence="1 2">
    <name type="scientific">Lupinus albus</name>
    <name type="common">White lupine</name>
    <name type="synonym">Lupinus termis</name>
    <dbReference type="NCBI Taxonomy" id="3870"/>
    <lineage>
        <taxon>Eukaryota</taxon>
        <taxon>Viridiplantae</taxon>
        <taxon>Streptophyta</taxon>
        <taxon>Embryophyta</taxon>
        <taxon>Tracheophyta</taxon>
        <taxon>Spermatophyta</taxon>
        <taxon>Magnoliopsida</taxon>
        <taxon>eudicotyledons</taxon>
        <taxon>Gunneridae</taxon>
        <taxon>Pentapetalae</taxon>
        <taxon>rosids</taxon>
        <taxon>fabids</taxon>
        <taxon>Fabales</taxon>
        <taxon>Fabaceae</taxon>
        <taxon>Papilionoideae</taxon>
        <taxon>50 kb inversion clade</taxon>
        <taxon>genistoids sensu lato</taxon>
        <taxon>core genistoids</taxon>
        <taxon>Genisteae</taxon>
        <taxon>Lupinus</taxon>
    </lineage>
</organism>
<dbReference type="EMBL" id="WOCE01000022">
    <property type="protein sequence ID" value="KAE9588697.1"/>
    <property type="molecule type" value="Genomic_DNA"/>
</dbReference>
<evidence type="ECO:0000313" key="1">
    <source>
        <dbReference type="EMBL" id="KAE9588697.1"/>
    </source>
</evidence>
<accession>A0A6A4NQ20</accession>
<evidence type="ECO:0000313" key="2">
    <source>
        <dbReference type="Proteomes" id="UP000447434"/>
    </source>
</evidence>
<name>A0A6A4NQ20_LUPAL</name>
<dbReference type="PANTHER" id="PTHR31053">
    <property type="entry name" value="MAGNESIUM-PROTOPORPHYRIN IX MONOMETHYL ESTER [OXIDATIVE] CYCLASE, CHLOROPLASTIC"/>
    <property type="match status" value="1"/>
</dbReference>
<dbReference type="OrthoDB" id="524174at2759"/>
<dbReference type="AlphaFoldDB" id="A0A6A4NQ20"/>
<protein>
    <submittedName>
        <fullName evidence="1">Putative magnesium-protoporphyrin IX monomethyl ester (Oxidative) cyclase</fullName>
    </submittedName>
</protein>
<dbReference type="InterPro" id="IPR008434">
    <property type="entry name" value="AcsF"/>
</dbReference>
<dbReference type="Proteomes" id="UP000447434">
    <property type="component" value="Chromosome 22"/>
</dbReference>
<dbReference type="GO" id="GO:0009535">
    <property type="term" value="C:chloroplast thylakoid membrane"/>
    <property type="evidence" value="ECO:0007669"/>
    <property type="project" value="TreeGrafter"/>
</dbReference>
<dbReference type="GO" id="GO:0048529">
    <property type="term" value="F:magnesium-protoporphyrin IX monomethyl ester (oxidative) cyclase activity"/>
    <property type="evidence" value="ECO:0007669"/>
    <property type="project" value="InterPro"/>
</dbReference>
<keyword evidence="2" id="KW-1185">Reference proteome</keyword>